<dbReference type="RefSeq" id="WP_143923595.1">
    <property type="nucleotide sequence ID" value="NZ_VLTK01000010.1"/>
</dbReference>
<proteinExistence type="predicted"/>
<dbReference type="Proteomes" id="UP000316406">
    <property type="component" value="Unassembled WGS sequence"/>
</dbReference>
<dbReference type="Gene3D" id="1.20.120.450">
    <property type="entry name" value="dinb family like domain"/>
    <property type="match status" value="1"/>
</dbReference>
<dbReference type="EMBL" id="VLTK01000010">
    <property type="protein sequence ID" value="TSI13859.1"/>
    <property type="molecule type" value="Genomic_DNA"/>
</dbReference>
<accession>A0A556C8S9</accession>
<evidence type="ECO:0000313" key="1">
    <source>
        <dbReference type="EMBL" id="TSI13859.1"/>
    </source>
</evidence>
<name>A0A556C8S9_BREAU</name>
<dbReference type="Pfam" id="PF04978">
    <property type="entry name" value="MST"/>
    <property type="match status" value="1"/>
</dbReference>
<keyword evidence="2" id="KW-1185">Reference proteome</keyword>
<dbReference type="OrthoDB" id="4548523at2"/>
<dbReference type="InterPro" id="IPR007061">
    <property type="entry name" value="MST-like"/>
</dbReference>
<dbReference type="InterPro" id="IPR034660">
    <property type="entry name" value="DinB/YfiT-like"/>
</dbReference>
<reference evidence="1 2" key="1">
    <citation type="submission" date="2019-07" db="EMBL/GenBank/DDBJ databases">
        <title>Draft genome sequence of Brevibacterium aurantiacum XU54 isolated from Xinjiang China.</title>
        <authorList>
            <person name="Xu X."/>
        </authorList>
    </citation>
    <scope>NUCLEOTIDE SEQUENCE [LARGE SCALE GENOMIC DNA]</scope>
    <source>
        <strain evidence="1 2">XU54</strain>
    </source>
</reference>
<gene>
    <name evidence="1" type="ORF">FO013_16160</name>
</gene>
<organism evidence="1 2">
    <name type="scientific">Brevibacterium aurantiacum</name>
    <dbReference type="NCBI Taxonomy" id="273384"/>
    <lineage>
        <taxon>Bacteria</taxon>
        <taxon>Bacillati</taxon>
        <taxon>Actinomycetota</taxon>
        <taxon>Actinomycetes</taxon>
        <taxon>Micrococcales</taxon>
        <taxon>Brevibacteriaceae</taxon>
        <taxon>Brevibacterium</taxon>
    </lineage>
</organism>
<dbReference type="AlphaFoldDB" id="A0A556C8S9"/>
<protein>
    <submittedName>
        <fullName evidence="1">DinB family protein</fullName>
    </submittedName>
</protein>
<evidence type="ECO:0000313" key="2">
    <source>
        <dbReference type="Proteomes" id="UP000316406"/>
    </source>
</evidence>
<dbReference type="SUPFAM" id="SSF109854">
    <property type="entry name" value="DinB/YfiT-like putative metalloenzymes"/>
    <property type="match status" value="1"/>
</dbReference>
<sequence length="171" mass="19303">MADSKERDIRTAPIDEQLPALVDEYRGKLLASLEGVSEDEARRSLVPSRTTLLSLAKHAIFVETVWFGEVVTGRYRTEYGLPSDSGDSFNLADEDTVASVTEAYWQAVERSHHAVEEMTLDTVLTGHRSGPMPLRWIYLHMLRELAQHCGHAEILREQVLAQRAQIPSTRM</sequence>
<comment type="caution">
    <text evidence="1">The sequence shown here is derived from an EMBL/GenBank/DDBJ whole genome shotgun (WGS) entry which is preliminary data.</text>
</comment>